<sequence length="423" mass="48900">MHGYVPPSQRLFHTRHRITREDLKEEPLRVGTTDWTTILDTTIDKDTNLISYAVPIIDNFSIPRANSQECAAALTPNNRSTIYSSSSSSASSVFSDGLFTANTNRNSSGSSSLVIKPQKNLSVDSLIQENKRKINNEKESLSLISSNKNETLCSSTDPSIQNLIRSQTKRNILNLKFQNRNLFRRELRLEKFWSNLRSHHTSDDDSDLLLVIKKHNLYWFGIPNDFRLPIYKRCLYHYSELDEAASFNQYAKNSLYLAIRKCCNNEEQETLSRAIFINLTKSVTWLNSRFDDNKNNRGGYAVTEGKFYQDFPNLFYHLKDKLKLNVIVDFIKPVIRNFIVNTLNKHKLDGIGLELLDILIVIAYYGSDKINAFLMDTFMLNLLKQCHYKFFVSNISEMVIQISRIDCDLVILLEDLRSQVYLD</sequence>
<proteinExistence type="predicted"/>
<reference evidence="1" key="1">
    <citation type="submission" date="2022-10" db="EMBL/GenBank/DDBJ databases">
        <authorList>
            <person name="Byrne P K."/>
        </authorList>
    </citation>
    <scope>NUCLEOTIDE SEQUENCE</scope>
    <source>
        <strain evidence="1">IFO1815</strain>
    </source>
</reference>
<accession>A0AA35IT56</accession>
<dbReference type="GeneID" id="80919839"/>
<organism evidence="1 2">
    <name type="scientific">Saccharomyces mikatae IFO 1815</name>
    <dbReference type="NCBI Taxonomy" id="226126"/>
    <lineage>
        <taxon>Eukaryota</taxon>
        <taxon>Fungi</taxon>
        <taxon>Dikarya</taxon>
        <taxon>Ascomycota</taxon>
        <taxon>Saccharomycotina</taxon>
        <taxon>Saccharomycetes</taxon>
        <taxon>Saccharomycetales</taxon>
        <taxon>Saccharomycetaceae</taxon>
        <taxon>Saccharomyces</taxon>
    </lineage>
</organism>
<protein>
    <recommendedName>
        <fullName evidence="3">YLR049C-like protein</fullName>
    </recommendedName>
</protein>
<dbReference type="AlphaFoldDB" id="A0AA35IT56"/>
<evidence type="ECO:0000313" key="1">
    <source>
        <dbReference type="EMBL" id="CAI4034985.1"/>
    </source>
</evidence>
<keyword evidence="2" id="KW-1185">Reference proteome</keyword>
<evidence type="ECO:0000313" key="2">
    <source>
        <dbReference type="Proteomes" id="UP001161438"/>
    </source>
</evidence>
<dbReference type="EMBL" id="OX365768">
    <property type="protein sequence ID" value="CAI4034985.1"/>
    <property type="molecule type" value="Genomic_DNA"/>
</dbReference>
<name>A0AA35IT56_SACMI</name>
<gene>
    <name evidence="1" type="primary">SMKI12G1220</name>
    <name evidence="1" type="ORF">SMKI_12G1220</name>
</gene>
<dbReference type="Proteomes" id="UP001161438">
    <property type="component" value="Chromosome 12"/>
</dbReference>
<evidence type="ECO:0008006" key="3">
    <source>
        <dbReference type="Google" id="ProtNLM"/>
    </source>
</evidence>
<dbReference type="RefSeq" id="XP_056078105.1">
    <property type="nucleotide sequence ID" value="XM_056224159.1"/>
</dbReference>